<dbReference type="GO" id="GO:0006402">
    <property type="term" value="P:mRNA catabolic process"/>
    <property type="evidence" value="ECO:0007669"/>
    <property type="project" value="TreeGrafter"/>
</dbReference>
<comment type="caution">
    <text evidence="3">The sequence shown here is derived from an EMBL/GenBank/DDBJ whole genome shotgun (WGS) entry which is preliminary data.</text>
</comment>
<feature type="compositionally biased region" description="Polar residues" evidence="2">
    <location>
        <begin position="13"/>
        <end position="25"/>
    </location>
</feature>
<feature type="compositionally biased region" description="Polar residues" evidence="2">
    <location>
        <begin position="140"/>
        <end position="158"/>
    </location>
</feature>
<evidence type="ECO:0000313" key="4">
    <source>
        <dbReference type="Proteomes" id="UP001295423"/>
    </source>
</evidence>
<evidence type="ECO:0000313" key="3">
    <source>
        <dbReference type="EMBL" id="CAJ1932185.1"/>
    </source>
</evidence>
<dbReference type="PANTHER" id="PTHR12979">
    <property type="entry name" value="CCR4-NOT TRANSCRIPTION COMPLEX SUBUNIT 10"/>
    <property type="match status" value="1"/>
</dbReference>
<sequence length="742" mass="81400">MESSAGDSSSSSTTPRSIYEQTGDSSAALKGLQQRQGNNNNNNRDTSTNPYNEFLCQSMVGKRPLSSKWLKQLQNKEEETDVLVIEQKIPQSESLTVLCRWIKAYNRGLALLMLHKPNDTWELVWTIFDPEVIQNKSNLIKLPPSSTTDGNQESSSTHSPRRTPEDDEMVHVSCQMAFLLLQALLTPNFDSSKCPTFEQDCKAILTWLESAIEDQQPRNKFLLSLIQSNLELSSNHKLTGTVNDSNVRAARKELKQAMEIFQHKLKTAATTTQDNCHETSALNLKANTERLKGNVKKSLVLLGETKVDDDDEALSQEPTPESLEDPLEIMQQMEHYNNLAMVYHSNGKPNLALHSWSKALSIATSEKQASAILQSNGTPQANHQIFILYNAALGCLQHGKYSAAYQCMSVVVKHWVQRADCWLRLAEACIGWHSELKTVDSINFQTVLDSNGKVDGFLLQNLSLPDLNPANLAEVIGSPEDLEQLEMNPLPRASFCLRKCLSLLEGKQNKSEREQLVSLSAHLSFSYICLKQRDYPKTLQHAGFVLQSASSLIVACTQRVAAINKGDDDGSSSHVALKAVVQRQVATGRMYAAEASCAMGDAAASMNILVHGGSDAIDRLASDLAGVTLEEAAKNPSGKARLAKAQAMVRCNASAVTAHLNHLGPAKQLAMSAQAMENAYHQNASKNSNGTSSTLGEQQHAALSRLQSQSSGPMYAKRVLAYCMLREGNTSAALQLLRSAPH</sequence>
<dbReference type="GO" id="GO:0017148">
    <property type="term" value="P:negative regulation of translation"/>
    <property type="evidence" value="ECO:0007669"/>
    <property type="project" value="TreeGrafter"/>
</dbReference>
<comment type="similarity">
    <text evidence="1">Belongs to the CNOT10 family.</text>
</comment>
<dbReference type="Gene3D" id="1.25.40.10">
    <property type="entry name" value="Tetratricopeptide repeat domain"/>
    <property type="match status" value="1"/>
</dbReference>
<reference evidence="3" key="1">
    <citation type="submission" date="2023-08" db="EMBL/GenBank/DDBJ databases">
        <authorList>
            <person name="Audoor S."/>
            <person name="Bilcke G."/>
        </authorList>
    </citation>
    <scope>NUCLEOTIDE SEQUENCE</scope>
</reference>
<feature type="region of interest" description="Disordered" evidence="2">
    <location>
        <begin position="1"/>
        <end position="51"/>
    </location>
</feature>
<protein>
    <recommendedName>
        <fullName evidence="5">CCR4-NOT transcription complex subunit 10</fullName>
    </recommendedName>
</protein>
<organism evidence="3 4">
    <name type="scientific">Cylindrotheca closterium</name>
    <dbReference type="NCBI Taxonomy" id="2856"/>
    <lineage>
        <taxon>Eukaryota</taxon>
        <taxon>Sar</taxon>
        <taxon>Stramenopiles</taxon>
        <taxon>Ochrophyta</taxon>
        <taxon>Bacillariophyta</taxon>
        <taxon>Bacillariophyceae</taxon>
        <taxon>Bacillariophycidae</taxon>
        <taxon>Bacillariales</taxon>
        <taxon>Bacillariaceae</taxon>
        <taxon>Cylindrotheca</taxon>
    </lineage>
</organism>
<dbReference type="Proteomes" id="UP001295423">
    <property type="component" value="Unassembled WGS sequence"/>
</dbReference>
<dbReference type="InterPro" id="IPR039740">
    <property type="entry name" value="CNOT10"/>
</dbReference>
<evidence type="ECO:0008006" key="5">
    <source>
        <dbReference type="Google" id="ProtNLM"/>
    </source>
</evidence>
<dbReference type="SUPFAM" id="SSF48452">
    <property type="entry name" value="TPR-like"/>
    <property type="match status" value="1"/>
</dbReference>
<evidence type="ECO:0000256" key="2">
    <source>
        <dbReference type="SAM" id="MobiDB-lite"/>
    </source>
</evidence>
<dbReference type="InterPro" id="IPR011990">
    <property type="entry name" value="TPR-like_helical_dom_sf"/>
</dbReference>
<feature type="compositionally biased region" description="Polar residues" evidence="2">
    <location>
        <begin position="683"/>
        <end position="697"/>
    </location>
</feature>
<accession>A0AAD2CPF7</accession>
<keyword evidence="4" id="KW-1185">Reference proteome</keyword>
<gene>
    <name evidence="3" type="ORF">CYCCA115_LOCUS2727</name>
</gene>
<dbReference type="AlphaFoldDB" id="A0AAD2CPF7"/>
<dbReference type="EMBL" id="CAKOGP040000213">
    <property type="protein sequence ID" value="CAJ1932185.1"/>
    <property type="molecule type" value="Genomic_DNA"/>
</dbReference>
<proteinExistence type="inferred from homology"/>
<feature type="compositionally biased region" description="Low complexity" evidence="2">
    <location>
        <begin position="1"/>
        <end position="12"/>
    </location>
</feature>
<name>A0AAD2CPF7_9STRA</name>
<feature type="region of interest" description="Disordered" evidence="2">
    <location>
        <begin position="140"/>
        <end position="167"/>
    </location>
</feature>
<dbReference type="PANTHER" id="PTHR12979:SF5">
    <property type="entry name" value="CCR4-NOT TRANSCRIPTION COMPLEX SUBUNIT 10"/>
    <property type="match status" value="1"/>
</dbReference>
<dbReference type="GO" id="GO:0030014">
    <property type="term" value="C:CCR4-NOT complex"/>
    <property type="evidence" value="ECO:0007669"/>
    <property type="project" value="InterPro"/>
</dbReference>
<feature type="region of interest" description="Disordered" evidence="2">
    <location>
        <begin position="683"/>
        <end position="709"/>
    </location>
</feature>
<evidence type="ECO:0000256" key="1">
    <source>
        <dbReference type="ARBA" id="ARBA00010080"/>
    </source>
</evidence>